<dbReference type="Pfam" id="PF12833">
    <property type="entry name" value="HTH_18"/>
    <property type="match status" value="1"/>
</dbReference>
<dbReference type="Proteomes" id="UP000653045">
    <property type="component" value="Unassembled WGS sequence"/>
</dbReference>
<evidence type="ECO:0000256" key="3">
    <source>
        <dbReference type="ARBA" id="ARBA00023163"/>
    </source>
</evidence>
<feature type="domain" description="HTH araC/xylS-type" evidence="4">
    <location>
        <begin position="12"/>
        <end position="110"/>
    </location>
</feature>
<keyword evidence="6" id="KW-1185">Reference proteome</keyword>
<organism evidence="5 6">
    <name type="scientific">Streptococcus pacificus</name>
    <dbReference type="NCBI Taxonomy" id="2740577"/>
    <lineage>
        <taxon>Bacteria</taxon>
        <taxon>Bacillati</taxon>
        <taxon>Bacillota</taxon>
        <taxon>Bacilli</taxon>
        <taxon>Lactobacillales</taxon>
        <taxon>Streptococcaceae</taxon>
        <taxon>Streptococcus</taxon>
    </lineage>
</organism>
<dbReference type="RefSeq" id="WP_199575078.1">
    <property type="nucleotide sequence ID" value="NZ_JAENBO010000001.1"/>
</dbReference>
<dbReference type="SMART" id="SM00342">
    <property type="entry name" value="HTH_ARAC"/>
    <property type="match status" value="1"/>
</dbReference>
<evidence type="ECO:0000256" key="1">
    <source>
        <dbReference type="ARBA" id="ARBA00023015"/>
    </source>
</evidence>
<sequence>MVIIHSLNIQINEIITYIKEHYNTINSIDELSNHFGYSCFYFSRVFKKETGFSIKQFISSLKMEASINNLVIKNNSVLASHLKAGFLSATTFSKNFEKQTGVTPKQYQKSLKRLYSFMKDYEQIEKISHSHYENPVKQEINSKCVVTLDYPSSYEKGVSFIGLFKHPIPNHRPIVGKAVVGSKICILDNIPPGNYYLLACSIEKNGRLSDYFVLNKALRCKIDNGITFPKQHMAIFNLTFRKALPEDPPININLPKLLFDDLK</sequence>
<dbReference type="PANTHER" id="PTHR47504">
    <property type="entry name" value="RIGHT ORIGIN-BINDING PROTEIN"/>
    <property type="match status" value="1"/>
</dbReference>
<protein>
    <submittedName>
        <fullName evidence="5">Helix-turn-helix transcriptional regulator</fullName>
    </submittedName>
</protein>
<keyword evidence="1" id="KW-0805">Transcription regulation</keyword>
<gene>
    <name evidence="5" type="ORF">JHK62_02390</name>
</gene>
<reference evidence="5 6" key="1">
    <citation type="journal article" date="2021" name="Int. J. Syst. Evol. Microbiol.">
        <title>Streptococcus vicugnae sp. nov., isolated from faeces of alpacas (Vicugna pacos) and cattle (Bos taurus), Streptococcus zalophi sp. nov., and Streptococcus pacificus sp. nov., isolated from respiratory tract of California sea lions (Zalophus californianus).</title>
        <authorList>
            <person name="Volokhov D.V."/>
            <person name="Zagorodnyaya T.A."/>
            <person name="Shen Z."/>
            <person name="Blom J."/>
            <person name="Furtak V.A."/>
            <person name="Eisenberg T."/>
            <person name="Fan P."/>
            <person name="Jeong K.C."/>
            <person name="Gao Y."/>
            <person name="Zhang S."/>
            <person name="Amselle M."/>
        </authorList>
    </citation>
    <scope>NUCLEOTIDE SEQUENCE [LARGE SCALE GENOMIC DNA]</scope>
    <source>
        <strain evidence="5 6">CSL7591</strain>
    </source>
</reference>
<dbReference type="SUPFAM" id="SSF46689">
    <property type="entry name" value="Homeodomain-like"/>
    <property type="match status" value="2"/>
</dbReference>
<dbReference type="InterPro" id="IPR009057">
    <property type="entry name" value="Homeodomain-like_sf"/>
</dbReference>
<evidence type="ECO:0000259" key="4">
    <source>
        <dbReference type="PROSITE" id="PS01124"/>
    </source>
</evidence>
<dbReference type="PANTHER" id="PTHR47504:SF6">
    <property type="entry name" value="ARAC-FAMILY TRANSCRIPTIONAL REGULATOR"/>
    <property type="match status" value="1"/>
</dbReference>
<comment type="caution">
    <text evidence="5">The sequence shown here is derived from an EMBL/GenBank/DDBJ whole genome shotgun (WGS) entry which is preliminary data.</text>
</comment>
<dbReference type="InterPro" id="IPR018060">
    <property type="entry name" value="HTH_AraC"/>
</dbReference>
<evidence type="ECO:0000313" key="6">
    <source>
        <dbReference type="Proteomes" id="UP000653045"/>
    </source>
</evidence>
<proteinExistence type="predicted"/>
<dbReference type="EMBL" id="JAENBO010000001">
    <property type="protein sequence ID" value="MBJ8325530.1"/>
    <property type="molecule type" value="Genomic_DNA"/>
</dbReference>
<keyword evidence="2" id="KW-0238">DNA-binding</keyword>
<dbReference type="InterPro" id="IPR050959">
    <property type="entry name" value="MarA-like"/>
</dbReference>
<accession>A0ABS0ZHS5</accession>
<evidence type="ECO:0000256" key="2">
    <source>
        <dbReference type="ARBA" id="ARBA00023125"/>
    </source>
</evidence>
<name>A0ABS0ZHS5_9STRE</name>
<evidence type="ECO:0000313" key="5">
    <source>
        <dbReference type="EMBL" id="MBJ8325530.1"/>
    </source>
</evidence>
<dbReference type="Gene3D" id="1.10.10.60">
    <property type="entry name" value="Homeodomain-like"/>
    <property type="match status" value="2"/>
</dbReference>
<keyword evidence="3" id="KW-0804">Transcription</keyword>
<dbReference type="PROSITE" id="PS01124">
    <property type="entry name" value="HTH_ARAC_FAMILY_2"/>
    <property type="match status" value="1"/>
</dbReference>